<dbReference type="InterPro" id="IPR015915">
    <property type="entry name" value="Kelch-typ_b-propeller"/>
</dbReference>
<accession>A0ABX7T773</accession>
<gene>
    <name evidence="4" type="ORF">J4G78_08010</name>
</gene>
<dbReference type="Proteomes" id="UP000663923">
    <property type="component" value="Chromosome"/>
</dbReference>
<dbReference type="RefSeq" id="WP_207989937.1">
    <property type="nucleotide sequence ID" value="NZ_CP071794.1"/>
</dbReference>
<keyword evidence="5" id="KW-1185">Reference proteome</keyword>
<organism evidence="4 5">
    <name type="scientific">Parasphingorhabdus cellanae</name>
    <dbReference type="NCBI Taxonomy" id="2806553"/>
    <lineage>
        <taxon>Bacteria</taxon>
        <taxon>Pseudomonadati</taxon>
        <taxon>Pseudomonadota</taxon>
        <taxon>Alphaproteobacteria</taxon>
        <taxon>Sphingomonadales</taxon>
        <taxon>Sphingomonadaceae</taxon>
        <taxon>Parasphingorhabdus</taxon>
    </lineage>
</organism>
<reference evidence="4 5" key="1">
    <citation type="submission" date="2021-03" db="EMBL/GenBank/DDBJ databases">
        <title>Complete genome of Parasphingorhabdus_sp.JHSY0214.</title>
        <authorList>
            <person name="Yoo J.H."/>
            <person name="Bae J.W."/>
        </authorList>
    </citation>
    <scope>NUCLEOTIDE SEQUENCE [LARGE SCALE GENOMIC DNA]</scope>
    <source>
        <strain evidence="4 5">JHSY0214</strain>
    </source>
</reference>
<dbReference type="EMBL" id="CP071794">
    <property type="protein sequence ID" value="QTD57458.1"/>
    <property type="molecule type" value="Genomic_DNA"/>
</dbReference>
<evidence type="ECO:0000313" key="5">
    <source>
        <dbReference type="Proteomes" id="UP000663923"/>
    </source>
</evidence>
<keyword evidence="3" id="KW-0732">Signal</keyword>
<evidence type="ECO:0000256" key="3">
    <source>
        <dbReference type="SAM" id="SignalP"/>
    </source>
</evidence>
<evidence type="ECO:0000256" key="1">
    <source>
        <dbReference type="ARBA" id="ARBA00022441"/>
    </source>
</evidence>
<proteinExistence type="predicted"/>
<name>A0ABX7T773_9SPHN</name>
<dbReference type="Gene3D" id="2.120.10.80">
    <property type="entry name" value="Kelch-type beta propeller"/>
    <property type="match status" value="2"/>
</dbReference>
<dbReference type="InterPro" id="IPR006652">
    <property type="entry name" value="Kelch_1"/>
</dbReference>
<dbReference type="SUPFAM" id="SSF117281">
    <property type="entry name" value="Kelch motif"/>
    <property type="match status" value="2"/>
</dbReference>
<feature type="chain" id="PRO_5046602111" evidence="3">
    <location>
        <begin position="28"/>
        <end position="340"/>
    </location>
</feature>
<dbReference type="Pfam" id="PF24681">
    <property type="entry name" value="Kelch_KLHDC2_KLHL20_DRC7"/>
    <property type="match status" value="2"/>
</dbReference>
<sequence>MMIYILANRAKFLFAIGALFISSSIFAQSNWSNAASLPSPRQEIYATMHDGLIYTAGGLTENASAVRDDFLVYDPQTDTWRTLANLPAPRHHVTLSAGDDEIFAIGGFSGAFPDWKPEASVYSYSTETSLWSVLPDLPVARGEHISAVVEGRIYVVGGRVGGTRGAAKFNEHRDTSQLDIYDPATRSWSRGADAPTARNSAASAVISGKIYVVGGRQYLNQPDGNTANVNVASLEVYDPETGLWTVKAPMPKASGAPAAATVDGKLYVFGGEQWVPTKKVFGDAWVYDPSTDVWSPIPSLNIPRHGLAAAATENNIYAIGGATETGAGDVVTVEMLSATP</sequence>
<keyword evidence="1" id="KW-0880">Kelch repeat</keyword>
<dbReference type="PANTHER" id="PTHR45632:SF3">
    <property type="entry name" value="KELCH-LIKE PROTEIN 32"/>
    <property type="match status" value="1"/>
</dbReference>
<dbReference type="PANTHER" id="PTHR45632">
    <property type="entry name" value="LD33804P"/>
    <property type="match status" value="1"/>
</dbReference>
<evidence type="ECO:0000256" key="2">
    <source>
        <dbReference type="ARBA" id="ARBA00022737"/>
    </source>
</evidence>
<feature type="signal peptide" evidence="3">
    <location>
        <begin position="1"/>
        <end position="27"/>
    </location>
</feature>
<dbReference type="SMART" id="SM00612">
    <property type="entry name" value="Kelch"/>
    <property type="match status" value="5"/>
</dbReference>
<evidence type="ECO:0000313" key="4">
    <source>
        <dbReference type="EMBL" id="QTD57458.1"/>
    </source>
</evidence>
<keyword evidence="2" id="KW-0677">Repeat</keyword>
<dbReference type="PRINTS" id="PR00501">
    <property type="entry name" value="KELCHREPEAT"/>
</dbReference>
<protein>
    <submittedName>
        <fullName evidence="4">Uncharacterized protein</fullName>
    </submittedName>
</protein>